<proteinExistence type="predicted"/>
<dbReference type="AlphaFoldDB" id="A0A8B8FGH8"/>
<protein>
    <submittedName>
        <fullName evidence="3">Uncharacterized protein LOC112683012</fullName>
    </submittedName>
</protein>
<sequence>MENDWTYKTRNATENSDEQFTNNENHSEIVDLYSKSSNSVSPRDSLVYADTRECNDEFRTSDQVIYISSELSDSDSMSYGSECYDIDTTNQLTSENNDEKELTELIQSVLNGETPVEDSPKWPSILLLHSQNSIEISKEQFQSMIMEKAADIIINKHKLGDLMFQTKIIKKEQNIWLRKLEYIWKFIRKTHEKLDKLDRKQPAPTTIKVRSVGTNVNMTPINNITEKPYEPRMYKDLPTINID</sequence>
<evidence type="ECO:0000313" key="2">
    <source>
        <dbReference type="Proteomes" id="UP000694846"/>
    </source>
</evidence>
<dbReference type="RefSeq" id="XP_025409627.1">
    <property type="nucleotide sequence ID" value="XM_025553842.1"/>
</dbReference>
<evidence type="ECO:0000313" key="3">
    <source>
        <dbReference type="RefSeq" id="XP_025409627.1"/>
    </source>
</evidence>
<gene>
    <name evidence="3" type="primary">LOC112683012</name>
</gene>
<evidence type="ECO:0000256" key="1">
    <source>
        <dbReference type="SAM" id="MobiDB-lite"/>
    </source>
</evidence>
<feature type="region of interest" description="Disordered" evidence="1">
    <location>
        <begin position="1"/>
        <end position="24"/>
    </location>
</feature>
<name>A0A8B8FGH8_9HEMI</name>
<keyword evidence="2" id="KW-1185">Reference proteome</keyword>
<reference evidence="3" key="1">
    <citation type="submission" date="2025-08" db="UniProtKB">
        <authorList>
            <consortium name="RefSeq"/>
        </authorList>
    </citation>
    <scope>IDENTIFICATION</scope>
    <source>
        <tissue evidence="3">Whole body</tissue>
    </source>
</reference>
<organism evidence="2 3">
    <name type="scientific">Sipha flava</name>
    <name type="common">yellow sugarcane aphid</name>
    <dbReference type="NCBI Taxonomy" id="143950"/>
    <lineage>
        <taxon>Eukaryota</taxon>
        <taxon>Metazoa</taxon>
        <taxon>Ecdysozoa</taxon>
        <taxon>Arthropoda</taxon>
        <taxon>Hexapoda</taxon>
        <taxon>Insecta</taxon>
        <taxon>Pterygota</taxon>
        <taxon>Neoptera</taxon>
        <taxon>Paraneoptera</taxon>
        <taxon>Hemiptera</taxon>
        <taxon>Sternorrhyncha</taxon>
        <taxon>Aphidomorpha</taxon>
        <taxon>Aphidoidea</taxon>
        <taxon>Aphididae</taxon>
        <taxon>Sipha</taxon>
    </lineage>
</organism>
<accession>A0A8B8FGH8</accession>
<dbReference type="Proteomes" id="UP000694846">
    <property type="component" value="Unplaced"/>
</dbReference>
<dbReference type="OrthoDB" id="6615080at2759"/>
<dbReference type="GeneID" id="112683012"/>